<keyword evidence="2" id="KW-1227">Viral tail protein</keyword>
<dbReference type="InterPro" id="IPR030392">
    <property type="entry name" value="S74_ICA"/>
</dbReference>
<accession>A0A6J5KN87</accession>
<evidence type="ECO:0000313" key="4">
    <source>
        <dbReference type="EMBL" id="CAB4123261.1"/>
    </source>
</evidence>
<dbReference type="GO" id="GO:0098015">
    <property type="term" value="C:virus tail"/>
    <property type="evidence" value="ECO:0007669"/>
    <property type="project" value="UniProtKB-KW"/>
</dbReference>
<protein>
    <submittedName>
        <fullName evidence="4">Intramolecular chaperone auto-processing domain containing protein</fullName>
    </submittedName>
</protein>
<dbReference type="PROSITE" id="PS51688">
    <property type="entry name" value="ICA"/>
    <property type="match status" value="1"/>
</dbReference>
<comment type="subcellular location">
    <subcellularLocation>
        <location evidence="1">Virion</location>
    </subcellularLocation>
</comment>
<name>A0A6J5KN87_9CAUD</name>
<keyword evidence="2" id="KW-0946">Virion</keyword>
<evidence type="ECO:0000256" key="2">
    <source>
        <dbReference type="ARBA" id="ARBA00022732"/>
    </source>
</evidence>
<sequence>MTSPSNSAVQNLLPVQAYFDTDNNFITFIGQGEPFYASVDPSQSGLNITNSTINSTTIGLTTPAAAAFTNISTVTGTISTAATGPTDIVNKQYVDYFAAGLSWKAPAITATTANITLSGLQTVGGVTVVDGDTVLVKNQSNAAENGIYVAHSGAWTYAIGGDTWSEYVGAIIFVVEGALTGTAWYCTAQPGGTLGVTNMVWSNFSVASSYTAGTGLQLIGTQFSIANTAATAGTYGSASRTITQTVNAQGQITNIFDQPIDIAASQIGSGTIDTARINGSYTGITGVGTLVAGTWNAGTIGVAYGGTGAVTLTGYVKGAGTTAFTASSTIPTTDLSGTITNAQLANSTISGVALGSNLFNLTAGSNVTFSSGTTYNGSAAITINASSTMVYPGAGIPNSTGSAWGTSYSTTGSGTVVALATSPVFTTPSLGVASATSLAVTAAALTSSNTSSLGVGGTLGFSDTGIIAHEVASTNSYLQHVIQNTNAGAAASAEFIAYNNAGTASTNYACVGINSSAYTGTGSINAAGYGYFLTGSTDLVIGTIGANSVHITTNSQATDAITINTSNAVAFNGSYGTAGYLLQSNSSATANSWVNPATLTVSAASTATTATNATNTAITDDTTTATTCYPTWVTTTSGNLPQKVASTKLSFVPSTGVLSATTFSGAGTSLTGTGSSFTAGTANALATGNNYQVNSLGVGTAASGTAGEIRATNNVTAYYSSDIKFKENVRVIDNAIEKASIIGGKYFDWTDEYINSKGGADGYFVRKNDIGVIAQDVQKVLPEAVRTREDGSLAVDYQKLVSLAFAAIAELKAEINELKGR</sequence>
<proteinExistence type="predicted"/>
<dbReference type="Pfam" id="PF13884">
    <property type="entry name" value="Peptidase_S74"/>
    <property type="match status" value="1"/>
</dbReference>
<evidence type="ECO:0000256" key="1">
    <source>
        <dbReference type="ARBA" id="ARBA00004328"/>
    </source>
</evidence>
<reference evidence="4" key="1">
    <citation type="submission" date="2020-04" db="EMBL/GenBank/DDBJ databases">
        <authorList>
            <person name="Chiriac C."/>
            <person name="Salcher M."/>
            <person name="Ghai R."/>
            <person name="Kavagutti S V."/>
        </authorList>
    </citation>
    <scope>NUCLEOTIDE SEQUENCE</scope>
</reference>
<dbReference type="EMBL" id="LR796168">
    <property type="protein sequence ID" value="CAB4123261.1"/>
    <property type="molecule type" value="Genomic_DNA"/>
</dbReference>
<organism evidence="4">
    <name type="scientific">uncultured Caudovirales phage</name>
    <dbReference type="NCBI Taxonomy" id="2100421"/>
    <lineage>
        <taxon>Viruses</taxon>
        <taxon>Duplodnaviria</taxon>
        <taxon>Heunggongvirae</taxon>
        <taxon>Uroviricota</taxon>
        <taxon>Caudoviricetes</taxon>
        <taxon>Peduoviridae</taxon>
        <taxon>Maltschvirus</taxon>
        <taxon>Maltschvirus maltsch</taxon>
    </lineage>
</organism>
<feature type="domain" description="Peptidase S74" evidence="3">
    <location>
        <begin position="721"/>
        <end position="821"/>
    </location>
</feature>
<gene>
    <name evidence="4" type="ORF">UFOVP41_2</name>
</gene>
<evidence type="ECO:0000259" key="3">
    <source>
        <dbReference type="PROSITE" id="PS51688"/>
    </source>
</evidence>